<evidence type="ECO:0000313" key="2">
    <source>
        <dbReference type="Proteomes" id="UP000255125"/>
    </source>
</evidence>
<dbReference type="Proteomes" id="UP000255125">
    <property type="component" value="Unassembled WGS sequence"/>
</dbReference>
<reference evidence="1 2" key="1">
    <citation type="submission" date="2018-06" db="EMBL/GenBank/DDBJ databases">
        <authorList>
            <consortium name="Pathogen Informatics"/>
            <person name="Doyle S."/>
        </authorList>
    </citation>
    <scope>NUCLEOTIDE SEQUENCE [LARGE SCALE GENOMIC DNA]</scope>
    <source>
        <strain evidence="1 2">NCTC10392</strain>
    </source>
</reference>
<gene>
    <name evidence="1" type="ORF">NCTC10392_03752</name>
</gene>
<dbReference type="RefSeq" id="WP_115284309.1">
    <property type="nucleotide sequence ID" value="NZ_UGUS01000002.1"/>
</dbReference>
<accession>A0A379IGB1</accession>
<sequence length="410" mass="46860">MGWLSKIKGFVSKAVQVVKEKVVEAVNWLADKAENFVGEVKRLYKAAKPYISKARMVLRTIAANVPIPWVQGISMGLDKALAALEHLDNHPLVAKVDAAIKWVIARARDIKRHLLNDQEVKEAEQRAADLEAAMAQVDESGRQALEGLAMSNRYELVRARISRLVEDEAFVNFEHYLRIRAVQKLLPLYEEQMEDVKDIRIVLDEPLFIIQIASQLIEGHAELDDDAMERLDSLTTARFGKPVIPFVFEEMINVWGLDLKQHQDAWEELSKRVSRDQVIIKRLNNLAKLEPLPVEEAKVLADLEKLLPADNVRLDTLANEVLAKRNYVYAAEGFLQLLENDEQRLIDQDREYLIDDGFEVGELLIRCAQNGEKWENLNREEQSLIVSFANIFEADCRKRAEQFTQVEVAA</sequence>
<proteinExistence type="predicted"/>
<dbReference type="OrthoDB" id="8582835at2"/>
<dbReference type="EMBL" id="UGUS01000002">
    <property type="protein sequence ID" value="SUD31814.1"/>
    <property type="molecule type" value="Genomic_DNA"/>
</dbReference>
<dbReference type="AlphaFoldDB" id="A0A379IGB1"/>
<evidence type="ECO:0000313" key="1">
    <source>
        <dbReference type="EMBL" id="SUD31814.1"/>
    </source>
</evidence>
<name>A0A379IGB1_PSEFL</name>
<protein>
    <submittedName>
        <fullName evidence="1">Uncharacterized protein</fullName>
    </submittedName>
</protein>
<organism evidence="1 2">
    <name type="scientific">Pseudomonas fluorescens</name>
    <dbReference type="NCBI Taxonomy" id="294"/>
    <lineage>
        <taxon>Bacteria</taxon>
        <taxon>Pseudomonadati</taxon>
        <taxon>Pseudomonadota</taxon>
        <taxon>Gammaproteobacteria</taxon>
        <taxon>Pseudomonadales</taxon>
        <taxon>Pseudomonadaceae</taxon>
        <taxon>Pseudomonas</taxon>
    </lineage>
</organism>